<evidence type="ECO:0000313" key="6">
    <source>
        <dbReference type="EMBL" id="ELR16796.1"/>
    </source>
</evidence>
<dbReference type="PANTHER" id="PTHR13780">
    <property type="entry name" value="AMP-ACTIVATED PROTEIN KINASE, GAMMA REGULATORY SUBUNIT"/>
    <property type="match status" value="1"/>
</dbReference>
<keyword evidence="2 3" id="KW-0129">CBS domain</keyword>
<keyword evidence="7" id="KW-1185">Reference proteome</keyword>
<dbReference type="GeneID" id="14917515"/>
<dbReference type="Proteomes" id="UP000011083">
    <property type="component" value="Unassembled WGS sequence"/>
</dbReference>
<dbReference type="PANTHER" id="PTHR13780:SF36">
    <property type="entry name" value="CBS DOMAIN-CONTAINING PROTEIN"/>
    <property type="match status" value="1"/>
</dbReference>
<name>L8GXI5_ACACF</name>
<dbReference type="InterPro" id="IPR000644">
    <property type="entry name" value="CBS_dom"/>
</dbReference>
<feature type="compositionally biased region" description="Basic residues" evidence="4">
    <location>
        <begin position="1"/>
        <end position="10"/>
    </location>
</feature>
<evidence type="ECO:0000256" key="1">
    <source>
        <dbReference type="ARBA" id="ARBA00022737"/>
    </source>
</evidence>
<dbReference type="RefSeq" id="XP_004338809.1">
    <property type="nucleotide sequence ID" value="XM_004338761.1"/>
</dbReference>
<reference evidence="6 7" key="1">
    <citation type="journal article" date="2013" name="Genome Biol.">
        <title>Genome of Acanthamoeba castellanii highlights extensive lateral gene transfer and early evolution of tyrosine kinase signaling.</title>
        <authorList>
            <person name="Clarke M."/>
            <person name="Lohan A.J."/>
            <person name="Liu B."/>
            <person name="Lagkouvardos I."/>
            <person name="Roy S."/>
            <person name="Zafar N."/>
            <person name="Bertelli C."/>
            <person name="Schilde C."/>
            <person name="Kianianmomeni A."/>
            <person name="Burglin T.R."/>
            <person name="Frech C."/>
            <person name="Turcotte B."/>
            <person name="Kopec K.O."/>
            <person name="Synnott J.M."/>
            <person name="Choo C."/>
            <person name="Paponov I."/>
            <person name="Finkler A."/>
            <person name="Soon Heng Tan C."/>
            <person name="Hutchins A.P."/>
            <person name="Weinmeier T."/>
            <person name="Rattei T."/>
            <person name="Chu J.S."/>
            <person name="Gimenez G."/>
            <person name="Irimia M."/>
            <person name="Rigden D.J."/>
            <person name="Fitzpatrick D.A."/>
            <person name="Lorenzo-Morales J."/>
            <person name="Bateman A."/>
            <person name="Chiu C.H."/>
            <person name="Tang P."/>
            <person name="Hegemann P."/>
            <person name="Fromm H."/>
            <person name="Raoult D."/>
            <person name="Greub G."/>
            <person name="Miranda-Saavedra D."/>
            <person name="Chen N."/>
            <person name="Nash P."/>
            <person name="Ginger M.L."/>
            <person name="Horn M."/>
            <person name="Schaap P."/>
            <person name="Caler L."/>
            <person name="Loftus B."/>
        </authorList>
    </citation>
    <scope>NUCLEOTIDE SEQUENCE [LARGE SCALE GENOMIC DNA]</scope>
    <source>
        <strain evidence="6 7">Neff</strain>
    </source>
</reference>
<feature type="compositionally biased region" description="Basic and acidic residues" evidence="4">
    <location>
        <begin position="11"/>
        <end position="20"/>
    </location>
</feature>
<dbReference type="OMA" id="HICHIVT"/>
<dbReference type="InterPro" id="IPR046342">
    <property type="entry name" value="CBS_dom_sf"/>
</dbReference>
<dbReference type="PROSITE" id="PS51371">
    <property type="entry name" value="CBS"/>
    <property type="match status" value="3"/>
</dbReference>
<evidence type="ECO:0000256" key="2">
    <source>
        <dbReference type="ARBA" id="ARBA00023122"/>
    </source>
</evidence>
<dbReference type="Pfam" id="PF00571">
    <property type="entry name" value="CBS"/>
    <property type="match status" value="3"/>
</dbReference>
<dbReference type="AlphaFoldDB" id="L8GXI5"/>
<dbReference type="Gene3D" id="3.10.580.10">
    <property type="entry name" value="CBS-domain"/>
    <property type="match status" value="2"/>
</dbReference>
<evidence type="ECO:0000256" key="3">
    <source>
        <dbReference type="PROSITE-ProRule" id="PRU00703"/>
    </source>
</evidence>
<dbReference type="CDD" id="cd02205">
    <property type="entry name" value="CBS_pair_SF"/>
    <property type="match status" value="3"/>
</dbReference>
<dbReference type="SUPFAM" id="SSF54631">
    <property type="entry name" value="CBS-domain pair"/>
    <property type="match status" value="2"/>
</dbReference>
<dbReference type="KEGG" id="acan:ACA1_383070"/>
<evidence type="ECO:0000256" key="4">
    <source>
        <dbReference type="SAM" id="MobiDB-lite"/>
    </source>
</evidence>
<dbReference type="EMBL" id="KB007982">
    <property type="protein sequence ID" value="ELR16796.1"/>
    <property type="molecule type" value="Genomic_DNA"/>
</dbReference>
<sequence>METTMYKKRKERDEEAKEEGAGTMTDPVPSKETAPSKKPRGSVREEGDDMLLLLAKTRVEELAPTQKVLSVVKEETLPEAFKLLVEHNILAAPVLGKARHFLGFVDMLDFAQFIITEFGDKSIQSMEDVQGLMRNLDKWNSAKVSDIMRSSRGKAEVVAKGYSLLHAAEILACPVADSSGHICHIVTQSMLIDFVWHHIDALGEKRHTRVDQLRLSPGTVVSVDANVRTLSALSVMIEKGVTGLPVVNEEGAVVDNISTRDLRGIKYDAKMLWRLWESVAFFKRRIVEGDQKAPTDVVYVLNSDTLETVVQKMADHHIHRVFVVDDELHKRPVRVLSQCDILQNVLRT</sequence>
<evidence type="ECO:0000313" key="7">
    <source>
        <dbReference type="Proteomes" id="UP000011083"/>
    </source>
</evidence>
<accession>L8GXI5</accession>
<proteinExistence type="predicted"/>
<keyword evidence="1" id="KW-0677">Repeat</keyword>
<dbReference type="VEuPathDB" id="AmoebaDB:ACA1_383070"/>
<dbReference type="OrthoDB" id="449052at2759"/>
<feature type="region of interest" description="Disordered" evidence="4">
    <location>
        <begin position="1"/>
        <end position="45"/>
    </location>
</feature>
<dbReference type="InterPro" id="IPR050511">
    <property type="entry name" value="AMPK_gamma/SDS23_families"/>
</dbReference>
<feature type="domain" description="CBS" evidence="5">
    <location>
        <begin position="293"/>
        <end position="348"/>
    </location>
</feature>
<protein>
    <submittedName>
        <fullName evidence="6">CBS domain containing protein</fullName>
    </submittedName>
</protein>
<dbReference type="STRING" id="1257118.L8GXI5"/>
<feature type="domain" description="CBS" evidence="5">
    <location>
        <begin position="215"/>
        <end position="272"/>
    </location>
</feature>
<gene>
    <name evidence="6" type="ORF">ACA1_383070</name>
</gene>
<evidence type="ECO:0000259" key="5">
    <source>
        <dbReference type="PROSITE" id="PS51371"/>
    </source>
</evidence>
<dbReference type="SMART" id="SM00116">
    <property type="entry name" value="CBS"/>
    <property type="match status" value="3"/>
</dbReference>
<feature type="domain" description="CBS" evidence="5">
    <location>
        <begin position="64"/>
        <end position="121"/>
    </location>
</feature>
<organism evidence="6 7">
    <name type="scientific">Acanthamoeba castellanii (strain ATCC 30010 / Neff)</name>
    <dbReference type="NCBI Taxonomy" id="1257118"/>
    <lineage>
        <taxon>Eukaryota</taxon>
        <taxon>Amoebozoa</taxon>
        <taxon>Discosea</taxon>
        <taxon>Longamoebia</taxon>
        <taxon>Centramoebida</taxon>
        <taxon>Acanthamoebidae</taxon>
        <taxon>Acanthamoeba</taxon>
    </lineage>
</organism>